<accession>A0A1M5W8C9</accession>
<dbReference type="PANTHER" id="PTHR37298:SF1">
    <property type="entry name" value="UPF0111 PROTEIN YKAA"/>
    <property type="match status" value="1"/>
</dbReference>
<sequence length="207" mass="24387">MRNKKGNDYFELLIELSNFSCTAVSLLHDTLSNFDVNKLDEKIVEMHEIEHSADIKKHEMMNKLIKEFITPIERDDIIELSHHIDNLTDDIEDILVKIYTFNISTMRQEALDFCDLILKGCDKVKALMEEFQHFKKSQKIHILIEDINSLEEEGDRLYTTTIRNLYINLKDPIELMSWKDTFRYFEKCCDACESVATVVERVIMKNS</sequence>
<reference evidence="2 3" key="1">
    <citation type="submission" date="2016-11" db="EMBL/GenBank/DDBJ databases">
        <authorList>
            <person name="Jaros S."/>
            <person name="Januszkiewicz K."/>
            <person name="Wedrychowicz H."/>
        </authorList>
    </citation>
    <scope>NUCLEOTIDE SEQUENCE [LARGE SCALE GENOMIC DNA]</scope>
    <source>
        <strain evidence="2 3">DSM 6191</strain>
    </source>
</reference>
<dbReference type="InterPro" id="IPR052912">
    <property type="entry name" value="UPF0111_domain"/>
</dbReference>
<name>A0A1M5W8C9_9CLOT</name>
<evidence type="ECO:0000313" key="3">
    <source>
        <dbReference type="Proteomes" id="UP000184241"/>
    </source>
</evidence>
<proteinExistence type="inferred from homology"/>
<dbReference type="EMBL" id="FQXU01000004">
    <property type="protein sequence ID" value="SHH83721.1"/>
    <property type="molecule type" value="Genomic_DNA"/>
</dbReference>
<dbReference type="Proteomes" id="UP000184241">
    <property type="component" value="Unassembled WGS sequence"/>
</dbReference>
<organism evidence="2 3">
    <name type="scientific">Clostridium intestinale DSM 6191</name>
    <dbReference type="NCBI Taxonomy" id="1121320"/>
    <lineage>
        <taxon>Bacteria</taxon>
        <taxon>Bacillati</taxon>
        <taxon>Bacillota</taxon>
        <taxon>Clostridia</taxon>
        <taxon>Eubacteriales</taxon>
        <taxon>Clostridiaceae</taxon>
        <taxon>Clostridium</taxon>
    </lineage>
</organism>
<evidence type="ECO:0000256" key="1">
    <source>
        <dbReference type="ARBA" id="ARBA00008591"/>
    </source>
</evidence>
<gene>
    <name evidence="2" type="ORF">SAMN02745941_00970</name>
</gene>
<dbReference type="RefSeq" id="WP_073017278.1">
    <property type="nucleotide sequence ID" value="NZ_FQXU01000004.1"/>
</dbReference>
<protein>
    <recommendedName>
        <fullName evidence="4">Phosphate transport regulator (Distant homolog of PhoU)</fullName>
    </recommendedName>
</protein>
<dbReference type="Pfam" id="PF01865">
    <property type="entry name" value="PhoU_div"/>
    <property type="match status" value="1"/>
</dbReference>
<dbReference type="PANTHER" id="PTHR37298">
    <property type="entry name" value="UPF0111 PROTEIN YKAA"/>
    <property type="match status" value="1"/>
</dbReference>
<dbReference type="InterPro" id="IPR038078">
    <property type="entry name" value="PhoU-like_sf"/>
</dbReference>
<dbReference type="SUPFAM" id="SSF109755">
    <property type="entry name" value="PhoU-like"/>
    <property type="match status" value="1"/>
</dbReference>
<evidence type="ECO:0008006" key="4">
    <source>
        <dbReference type="Google" id="ProtNLM"/>
    </source>
</evidence>
<dbReference type="AlphaFoldDB" id="A0A1M5W8C9"/>
<dbReference type="InterPro" id="IPR018445">
    <property type="entry name" value="Put_Phosphate_transp_reg"/>
</dbReference>
<evidence type="ECO:0000313" key="2">
    <source>
        <dbReference type="EMBL" id="SHH83721.1"/>
    </source>
</evidence>
<comment type="similarity">
    <text evidence="1">Belongs to the UPF0111 family.</text>
</comment>
<dbReference type="Gene3D" id="1.20.58.220">
    <property type="entry name" value="Phosphate transport system protein phou homolog 2, domain 2"/>
    <property type="match status" value="1"/>
</dbReference>